<dbReference type="PANTHER" id="PTHR33992">
    <property type="entry name" value="RIBONUCLEASE P PROTEIN COMPONENT"/>
    <property type="match status" value="1"/>
</dbReference>
<keyword evidence="4 7" id="KW-0255">Endonuclease</keyword>
<comment type="function">
    <text evidence="1 7">RNaseP catalyzes the removal of the 5'-leader sequence from pre-tRNA to produce the mature 5'-terminus. It can also cleave other RNA substrates such as 4.5S RNA. The protein component plays an auxiliary but essential role in vivo by binding to the 5'-leader sequence and broadening the substrate specificity of the ribozyme.</text>
</comment>
<dbReference type="AlphaFoldDB" id="A0A5C8GI36"/>
<name>A0A5C8GI36_9BACT</name>
<keyword evidence="2 7" id="KW-0819">tRNA processing</keyword>
<keyword evidence="10" id="KW-1185">Reference proteome</keyword>
<protein>
    <recommendedName>
        <fullName evidence="7 8">Ribonuclease P protein component</fullName>
        <shortName evidence="7">RNase P protein</shortName>
        <shortName evidence="7">RNaseP protein</shortName>
        <ecNumber evidence="7 8">3.1.26.5</ecNumber>
    </recommendedName>
    <alternativeName>
        <fullName evidence="7">Protein C5</fullName>
    </alternativeName>
</protein>
<evidence type="ECO:0000256" key="7">
    <source>
        <dbReference type="HAMAP-Rule" id="MF_00227"/>
    </source>
</evidence>
<dbReference type="GO" id="GO:0030677">
    <property type="term" value="C:ribonuclease P complex"/>
    <property type="evidence" value="ECO:0007669"/>
    <property type="project" value="TreeGrafter"/>
</dbReference>
<dbReference type="PROSITE" id="PS00648">
    <property type="entry name" value="RIBONUCLEASE_P"/>
    <property type="match status" value="1"/>
</dbReference>
<dbReference type="GO" id="GO:0042781">
    <property type="term" value="F:3'-tRNA processing endoribonuclease activity"/>
    <property type="evidence" value="ECO:0007669"/>
    <property type="project" value="TreeGrafter"/>
</dbReference>
<dbReference type="EMBL" id="SDIK01000053">
    <property type="protein sequence ID" value="TXJ61622.1"/>
    <property type="molecule type" value="Genomic_DNA"/>
</dbReference>
<evidence type="ECO:0000256" key="1">
    <source>
        <dbReference type="ARBA" id="ARBA00002663"/>
    </source>
</evidence>
<dbReference type="Gene3D" id="3.30.230.10">
    <property type="match status" value="1"/>
</dbReference>
<dbReference type="HAMAP" id="MF_00227">
    <property type="entry name" value="RNase_P"/>
    <property type="match status" value="1"/>
</dbReference>
<dbReference type="NCBIfam" id="TIGR00188">
    <property type="entry name" value="rnpA"/>
    <property type="match status" value="1"/>
</dbReference>
<evidence type="ECO:0000313" key="9">
    <source>
        <dbReference type="EMBL" id="TXJ61622.1"/>
    </source>
</evidence>
<dbReference type="InterPro" id="IPR000100">
    <property type="entry name" value="RNase_P"/>
</dbReference>
<dbReference type="Proteomes" id="UP000321612">
    <property type="component" value="Unassembled WGS sequence"/>
</dbReference>
<dbReference type="EC" id="3.1.26.5" evidence="7 8"/>
<keyword evidence="6 7" id="KW-0694">RNA-binding</keyword>
<evidence type="ECO:0000256" key="8">
    <source>
        <dbReference type="NCBIfam" id="TIGR00188"/>
    </source>
</evidence>
<dbReference type="InterPro" id="IPR014721">
    <property type="entry name" value="Ribsml_uS5_D2-typ_fold_subgr"/>
</dbReference>
<keyword evidence="5 7" id="KW-0378">Hydrolase</keyword>
<dbReference type="RefSeq" id="WP_130830532.1">
    <property type="nucleotide sequence ID" value="NZ_SDIK01000053.1"/>
</dbReference>
<reference evidence="10" key="1">
    <citation type="submission" date="2019-05" db="EMBL/GenBank/DDBJ databases">
        <title>Prevotella brunnea sp. nov., isolated from a wound of a patient.</title>
        <authorList>
            <person name="Buhl M."/>
        </authorList>
    </citation>
    <scope>NUCLEOTIDE SEQUENCE [LARGE SCALE GENOMIC DNA]</scope>
    <source>
        <strain evidence="10">A2672</strain>
    </source>
</reference>
<comment type="catalytic activity">
    <reaction evidence="7">
        <text>Endonucleolytic cleavage of RNA, removing 5'-extranucleotides from tRNA precursor.</text>
        <dbReference type="EC" id="3.1.26.5"/>
    </reaction>
</comment>
<evidence type="ECO:0000256" key="3">
    <source>
        <dbReference type="ARBA" id="ARBA00022722"/>
    </source>
</evidence>
<evidence type="ECO:0000256" key="6">
    <source>
        <dbReference type="ARBA" id="ARBA00022884"/>
    </source>
</evidence>
<gene>
    <name evidence="7 9" type="primary">rnpA</name>
    <name evidence="9" type="ORF">ETF27_07095</name>
</gene>
<comment type="similarity">
    <text evidence="7">Belongs to the RnpA family.</text>
</comment>
<organism evidence="9 10">
    <name type="scientific">Prevotella brunnea</name>
    <dbReference type="NCBI Taxonomy" id="2508867"/>
    <lineage>
        <taxon>Bacteria</taxon>
        <taxon>Pseudomonadati</taxon>
        <taxon>Bacteroidota</taxon>
        <taxon>Bacteroidia</taxon>
        <taxon>Bacteroidales</taxon>
        <taxon>Prevotellaceae</taxon>
        <taxon>Prevotella</taxon>
    </lineage>
</organism>
<dbReference type="GO" id="GO:0000049">
    <property type="term" value="F:tRNA binding"/>
    <property type="evidence" value="ECO:0007669"/>
    <property type="project" value="UniProtKB-UniRule"/>
</dbReference>
<evidence type="ECO:0000256" key="5">
    <source>
        <dbReference type="ARBA" id="ARBA00022801"/>
    </source>
</evidence>
<dbReference type="PANTHER" id="PTHR33992:SF1">
    <property type="entry name" value="RIBONUCLEASE P PROTEIN COMPONENT"/>
    <property type="match status" value="1"/>
</dbReference>
<proteinExistence type="inferred from homology"/>
<accession>A0A5C8GI36</accession>
<comment type="caution">
    <text evidence="9">The sequence shown here is derived from an EMBL/GenBank/DDBJ whole genome shotgun (WGS) entry which is preliminary data.</text>
</comment>
<evidence type="ECO:0000256" key="2">
    <source>
        <dbReference type="ARBA" id="ARBA00022694"/>
    </source>
</evidence>
<dbReference type="Pfam" id="PF00825">
    <property type="entry name" value="Ribonuclease_P"/>
    <property type="match status" value="1"/>
</dbReference>
<dbReference type="GO" id="GO:0001682">
    <property type="term" value="P:tRNA 5'-leader removal"/>
    <property type="evidence" value="ECO:0007669"/>
    <property type="project" value="UniProtKB-UniRule"/>
</dbReference>
<comment type="subunit">
    <text evidence="7">Consists of a catalytic RNA component (M1 or rnpB) and a protein subunit.</text>
</comment>
<evidence type="ECO:0000313" key="10">
    <source>
        <dbReference type="Proteomes" id="UP000321612"/>
    </source>
</evidence>
<dbReference type="GO" id="GO:0004526">
    <property type="term" value="F:ribonuclease P activity"/>
    <property type="evidence" value="ECO:0007669"/>
    <property type="project" value="UniProtKB-UniRule"/>
</dbReference>
<dbReference type="SUPFAM" id="SSF54211">
    <property type="entry name" value="Ribosomal protein S5 domain 2-like"/>
    <property type="match status" value="1"/>
</dbReference>
<evidence type="ECO:0000256" key="4">
    <source>
        <dbReference type="ARBA" id="ARBA00022759"/>
    </source>
</evidence>
<keyword evidence="3 7" id="KW-0540">Nuclease</keyword>
<dbReference type="InterPro" id="IPR020539">
    <property type="entry name" value="RNase_P_CS"/>
</dbReference>
<dbReference type="InterPro" id="IPR020568">
    <property type="entry name" value="Ribosomal_Su5_D2-typ_SF"/>
</dbReference>
<dbReference type="OrthoDB" id="1524972at2"/>
<sequence>MKPAPRRYTLRKEERLCSKTHIDQLFMGGKSRSLSAFPLRAVYLVANDEQACNKGKESDAVPVKILISVPKKHFKRAVKRNRVKRQIREAYRKNKYTLIDKVNEEDGRQVRLALIWLDNELHTSAEVEASVCNLLLRIGERL</sequence>